<comment type="subcellular location">
    <subcellularLocation>
        <location evidence="1">Membrane</location>
        <topology evidence="1">Multi-pass membrane protein</topology>
    </subcellularLocation>
</comment>
<evidence type="ECO:0000313" key="11">
    <source>
        <dbReference type="EMBL" id="AGB67499.1"/>
    </source>
</evidence>
<keyword evidence="2 8" id="KW-0812">Transmembrane</keyword>
<feature type="transmembrane region" description="Helical" evidence="9">
    <location>
        <begin position="48"/>
        <end position="73"/>
    </location>
</feature>
<evidence type="ECO:0000256" key="3">
    <source>
        <dbReference type="ARBA" id="ARBA00022989"/>
    </source>
</evidence>
<dbReference type="EMBL" id="JQ968427">
    <property type="protein sequence ID" value="AGB67499.1"/>
    <property type="molecule type" value="Genomic_DNA"/>
</dbReference>
<evidence type="ECO:0000256" key="4">
    <source>
        <dbReference type="ARBA" id="ARBA00023040"/>
    </source>
</evidence>
<evidence type="ECO:0000256" key="8">
    <source>
        <dbReference type="RuleBase" id="RU000688"/>
    </source>
</evidence>
<protein>
    <submittedName>
        <fullName evidence="11">C-like opsin</fullName>
    </submittedName>
</protein>
<feature type="transmembrane region" description="Helical" evidence="9">
    <location>
        <begin position="7"/>
        <end position="36"/>
    </location>
</feature>
<evidence type="ECO:0000256" key="5">
    <source>
        <dbReference type="ARBA" id="ARBA00023136"/>
    </source>
</evidence>
<proteinExistence type="inferred from homology"/>
<organism evidence="11">
    <name type="scientific">Tripedalia cystophora</name>
    <name type="common">Mangrove box jellyfish</name>
    <dbReference type="NCBI Taxonomy" id="6141"/>
    <lineage>
        <taxon>Eukaryota</taxon>
        <taxon>Metazoa</taxon>
        <taxon>Cnidaria</taxon>
        <taxon>Cubozoa</taxon>
        <taxon>Carybdeida</taxon>
        <taxon>Tripedaliidae</taxon>
        <taxon>Tripedalia</taxon>
    </lineage>
</organism>
<feature type="transmembrane region" description="Helical" evidence="9">
    <location>
        <begin position="232"/>
        <end position="258"/>
    </location>
</feature>
<dbReference type="InterPro" id="IPR000276">
    <property type="entry name" value="GPCR_Rhodpsn"/>
</dbReference>
<dbReference type="Gene3D" id="1.20.1070.10">
    <property type="entry name" value="Rhodopsin 7-helix transmembrane proteins"/>
    <property type="match status" value="1"/>
</dbReference>
<keyword evidence="5 9" id="KW-0472">Membrane</keyword>
<keyword evidence="3 9" id="KW-1133">Transmembrane helix</keyword>
<feature type="transmembrane region" description="Helical" evidence="9">
    <location>
        <begin position="174"/>
        <end position="195"/>
    </location>
</feature>
<feature type="transmembrane region" description="Helical" evidence="9">
    <location>
        <begin position="128"/>
        <end position="151"/>
    </location>
</feature>
<gene>
    <name evidence="11" type="primary">op6</name>
</gene>
<keyword evidence="7 8" id="KW-0807">Transducer</keyword>
<evidence type="ECO:0000256" key="7">
    <source>
        <dbReference type="ARBA" id="ARBA00023224"/>
    </source>
</evidence>
<dbReference type="AlphaFoldDB" id="A0A059NTC7"/>
<feature type="domain" description="G-protein coupled receptors family 1 profile" evidence="10">
    <location>
        <begin position="28"/>
        <end position="287"/>
    </location>
</feature>
<keyword evidence="4 8" id="KW-0297">G-protein coupled receptor</keyword>
<reference evidence="11" key="1">
    <citation type="journal article" date="2015" name="Sci. Rep.">
        <title>Cubozoan genome illuminates functional diversification of opsins and photoreceptor evolution.</title>
        <authorList>
            <person name="Liegertova M."/>
            <person name="Pergner J."/>
            <person name="Kozmikova I."/>
            <person name="Fabian P."/>
            <person name="Pombinho A.R."/>
            <person name="Strnad H."/>
            <person name="Paces J."/>
            <person name="Vlcek C."/>
            <person name="Bartunek P."/>
            <person name="Kozmik Z."/>
        </authorList>
    </citation>
    <scope>NUCLEOTIDE SEQUENCE</scope>
</reference>
<evidence type="ECO:0000256" key="1">
    <source>
        <dbReference type="ARBA" id="ARBA00004141"/>
    </source>
</evidence>
<sequence length="311" mass="35307">MSSKNDYATFGVCIGCFILTALILAVLLNGMVIYGLAKYYKQLDFSGIIVLSLSISDITAPICAYPLSAYSSLQAVWKFGDNGCYWYGFVTTLTGLCSINHLMLLSIERYITLVLPLRREELLDKTKVLVAIAFCWIFSFCWAIAPVFGWSEYRLEGIKTMCSINWQSRSSLDFAYNILLFILCFLVQEIVIIFCHQRTLREVKKMTLRAVGTHGSNSQTYLDLVKVEKQQFFVVLFMVMGFNFAWLPYAITSLMIIMDLQHLVSPIAESLPAMFAKSAVVYNPLIYFVSNKLFRLMLCGRNVVVTPSELE</sequence>
<dbReference type="PRINTS" id="PR00237">
    <property type="entry name" value="GPCRRHODOPSN"/>
</dbReference>
<dbReference type="InterPro" id="IPR050125">
    <property type="entry name" value="GPCR_opsins"/>
</dbReference>
<keyword evidence="6 8" id="KW-0675">Receptor</keyword>
<dbReference type="GO" id="GO:0004930">
    <property type="term" value="F:G protein-coupled receptor activity"/>
    <property type="evidence" value="ECO:0007669"/>
    <property type="project" value="UniProtKB-KW"/>
</dbReference>
<dbReference type="PANTHER" id="PTHR24240">
    <property type="entry name" value="OPSIN"/>
    <property type="match status" value="1"/>
</dbReference>
<dbReference type="Pfam" id="PF00001">
    <property type="entry name" value="7tm_1"/>
    <property type="match status" value="1"/>
</dbReference>
<evidence type="ECO:0000256" key="9">
    <source>
        <dbReference type="SAM" id="Phobius"/>
    </source>
</evidence>
<dbReference type="PROSITE" id="PS50262">
    <property type="entry name" value="G_PROTEIN_RECEP_F1_2"/>
    <property type="match status" value="1"/>
</dbReference>
<dbReference type="PROSITE" id="PS00237">
    <property type="entry name" value="G_PROTEIN_RECEP_F1_1"/>
    <property type="match status" value="1"/>
</dbReference>
<evidence type="ECO:0000256" key="6">
    <source>
        <dbReference type="ARBA" id="ARBA00023170"/>
    </source>
</evidence>
<feature type="transmembrane region" description="Helical" evidence="9">
    <location>
        <begin position="85"/>
        <end position="107"/>
    </location>
</feature>
<evidence type="ECO:0000256" key="2">
    <source>
        <dbReference type="ARBA" id="ARBA00022692"/>
    </source>
</evidence>
<evidence type="ECO:0000259" key="10">
    <source>
        <dbReference type="PROSITE" id="PS50262"/>
    </source>
</evidence>
<dbReference type="SUPFAM" id="SSF81321">
    <property type="entry name" value="Family A G protein-coupled receptor-like"/>
    <property type="match status" value="1"/>
</dbReference>
<name>A0A059NTC7_TRICY</name>
<comment type="similarity">
    <text evidence="8">Belongs to the G-protein coupled receptor 1 family.</text>
</comment>
<feature type="transmembrane region" description="Helical" evidence="9">
    <location>
        <begin position="270"/>
        <end position="289"/>
    </location>
</feature>
<dbReference type="GO" id="GO:0016020">
    <property type="term" value="C:membrane"/>
    <property type="evidence" value="ECO:0007669"/>
    <property type="project" value="UniProtKB-SubCell"/>
</dbReference>
<dbReference type="CDD" id="cd14969">
    <property type="entry name" value="7tmA_Opsins_type2_animals"/>
    <property type="match status" value="1"/>
</dbReference>
<accession>A0A059NTC7</accession>
<dbReference type="InterPro" id="IPR017452">
    <property type="entry name" value="GPCR_Rhodpsn_7TM"/>
</dbReference>